<evidence type="ECO:0000259" key="1">
    <source>
        <dbReference type="Pfam" id="PF23019"/>
    </source>
</evidence>
<dbReference type="CDD" id="cd10931">
    <property type="entry name" value="CE4_u7"/>
    <property type="match status" value="1"/>
</dbReference>
<sequence>MIVVHCNKNLCREREYIFDCIFHDFWQVDYEIKYEKRTDIEIEFADKRLYVADTFLQMREDAWLTFATLPQQPLTHVMVPEEYGACVTNRDLPVIYGGSSAKLFAPDDRHCTLDIFGSALFMLTRYEEVVKKERDALDRFSAMDSLAYQEGFLERPIINEYLEILWHWLSRHIQGLKRKDRQFYIMPTHDVDNPFWSWSVGWPHRVRVLAGDILKRRDIVSLKEHLGYIANAVSGNFTADPNNTFDMIMDISEAHGLTSHFYFMTAQGRDEKDGNYDIMHPEMVKLARRMLDRGHKIGIHPGFGSKDTAKLIKTDADKLRQMTIAERLPVESFGGRQHFLHWSAPATWQYYEEAGITYDTTLSYADHIGFRCGICYDYPVYNVVTHERYKLREYPLEVMECSGLEEQYMNLNHEEMLYRCRRLKEKTEKYKGTFVILWHNTSFMNQKDMGLYKEILK</sequence>
<proteinExistence type="predicted"/>
<evidence type="ECO:0000313" key="3">
    <source>
        <dbReference type="Proteomes" id="UP000772151"/>
    </source>
</evidence>
<evidence type="ECO:0000313" key="2">
    <source>
        <dbReference type="EMBL" id="MBE6084401.1"/>
    </source>
</evidence>
<dbReference type="InterPro" id="IPR011330">
    <property type="entry name" value="Glyco_hydro/deAcase_b/a-brl"/>
</dbReference>
<dbReference type="Pfam" id="PF23019">
    <property type="entry name" value="DUF7033"/>
    <property type="match status" value="1"/>
</dbReference>
<dbReference type="EMBL" id="SVCA01000002">
    <property type="protein sequence ID" value="MBE6084401.1"/>
    <property type="molecule type" value="Genomic_DNA"/>
</dbReference>
<dbReference type="AlphaFoldDB" id="A0A927ZRK7"/>
<dbReference type="RefSeq" id="WP_303668462.1">
    <property type="nucleotide sequence ID" value="NZ_SVCA01000002.1"/>
</dbReference>
<organism evidence="2 3">
    <name type="scientific">Selenomonas ruminantium</name>
    <dbReference type="NCBI Taxonomy" id="971"/>
    <lineage>
        <taxon>Bacteria</taxon>
        <taxon>Bacillati</taxon>
        <taxon>Bacillota</taxon>
        <taxon>Negativicutes</taxon>
        <taxon>Selenomonadales</taxon>
        <taxon>Selenomonadaceae</taxon>
        <taxon>Selenomonas</taxon>
    </lineage>
</organism>
<dbReference type="InterPro" id="IPR054297">
    <property type="entry name" value="DUF7033"/>
</dbReference>
<accession>A0A927ZRK7</accession>
<reference evidence="2" key="1">
    <citation type="submission" date="2019-04" db="EMBL/GenBank/DDBJ databases">
        <title>Evolution of Biomass-Degrading Anaerobic Consortia Revealed by Metagenomics.</title>
        <authorList>
            <person name="Peng X."/>
        </authorList>
    </citation>
    <scope>NUCLEOTIDE SEQUENCE</scope>
    <source>
        <strain evidence="2">SIG242</strain>
    </source>
</reference>
<dbReference type="SUPFAM" id="SSF88713">
    <property type="entry name" value="Glycoside hydrolase/deacetylase"/>
    <property type="match status" value="1"/>
</dbReference>
<dbReference type="GO" id="GO:0005975">
    <property type="term" value="P:carbohydrate metabolic process"/>
    <property type="evidence" value="ECO:0007669"/>
    <property type="project" value="InterPro"/>
</dbReference>
<dbReference type="Proteomes" id="UP000772151">
    <property type="component" value="Unassembled WGS sequence"/>
</dbReference>
<name>A0A927ZRK7_SELRU</name>
<gene>
    <name evidence="2" type="ORF">E7203_02845</name>
</gene>
<dbReference type="Gene3D" id="3.20.20.370">
    <property type="entry name" value="Glycoside hydrolase/deacetylase"/>
    <property type="match status" value="1"/>
</dbReference>
<comment type="caution">
    <text evidence="2">The sequence shown here is derived from an EMBL/GenBank/DDBJ whole genome shotgun (WGS) entry which is preliminary data.</text>
</comment>
<protein>
    <recommendedName>
        <fullName evidence="1">DUF7033 domain-containing protein</fullName>
    </recommendedName>
</protein>
<feature type="domain" description="DUF7033" evidence="1">
    <location>
        <begin position="112"/>
        <end position="195"/>
    </location>
</feature>